<dbReference type="Gene3D" id="3.40.50.150">
    <property type="entry name" value="Vaccinia Virus protein VP39"/>
    <property type="match status" value="1"/>
</dbReference>
<evidence type="ECO:0000313" key="3">
    <source>
        <dbReference type="Proteomes" id="UP000198988"/>
    </source>
</evidence>
<accession>A0A1H6ME52</accession>
<feature type="domain" description="Methyltransferase FkbM" evidence="1">
    <location>
        <begin position="70"/>
        <end position="232"/>
    </location>
</feature>
<organism evidence="2 3">
    <name type="scientific">Bathymodiolus azoricus thioautotrophic gill symbiont</name>
    <dbReference type="NCBI Taxonomy" id="235205"/>
    <lineage>
        <taxon>Bacteria</taxon>
        <taxon>Pseudomonadati</taxon>
        <taxon>Pseudomonadota</taxon>
        <taxon>Gammaproteobacteria</taxon>
        <taxon>sulfur-oxidizing symbionts</taxon>
    </lineage>
</organism>
<protein>
    <submittedName>
        <fullName evidence="2">FkbM family methyltransferase</fullName>
    </submittedName>
</protein>
<dbReference type="AlphaFoldDB" id="A0A1H6ME52"/>
<dbReference type="SUPFAM" id="SSF53335">
    <property type="entry name" value="S-adenosyl-L-methionine-dependent methyltransferases"/>
    <property type="match status" value="1"/>
</dbReference>
<dbReference type="GO" id="GO:0008168">
    <property type="term" value="F:methyltransferase activity"/>
    <property type="evidence" value="ECO:0007669"/>
    <property type="project" value="UniProtKB-KW"/>
</dbReference>
<proteinExistence type="predicted"/>
<dbReference type="InterPro" id="IPR053202">
    <property type="entry name" value="EGF_Rcpt_Signaling_Reg"/>
</dbReference>
<dbReference type="InterPro" id="IPR006342">
    <property type="entry name" value="FkbM_mtfrase"/>
</dbReference>
<dbReference type="InterPro" id="IPR029063">
    <property type="entry name" value="SAM-dependent_MTases_sf"/>
</dbReference>
<evidence type="ECO:0000259" key="1">
    <source>
        <dbReference type="Pfam" id="PF05050"/>
    </source>
</evidence>
<dbReference type="GO" id="GO:0005737">
    <property type="term" value="C:cytoplasm"/>
    <property type="evidence" value="ECO:0007669"/>
    <property type="project" value="GOC"/>
</dbReference>
<dbReference type="PANTHER" id="PTHR34009:SF2">
    <property type="entry name" value="PROTEIN STAR"/>
    <property type="match status" value="1"/>
</dbReference>
<dbReference type="RefSeq" id="WP_090717218.1">
    <property type="nucleotide sequence ID" value="NZ_CDSC02000367.1"/>
</dbReference>
<dbReference type="OrthoDB" id="9810122at2"/>
<dbReference type="GO" id="GO:0006888">
    <property type="term" value="P:endoplasmic reticulum to Golgi vesicle-mediated transport"/>
    <property type="evidence" value="ECO:0007669"/>
    <property type="project" value="TreeGrafter"/>
</dbReference>
<keyword evidence="2" id="KW-0808">Transferase</keyword>
<dbReference type="GO" id="GO:0032259">
    <property type="term" value="P:methylation"/>
    <property type="evidence" value="ECO:0007669"/>
    <property type="project" value="UniProtKB-KW"/>
</dbReference>
<dbReference type="Pfam" id="PF05050">
    <property type="entry name" value="Methyltransf_21"/>
    <property type="match status" value="1"/>
</dbReference>
<sequence>MIKKIARKIFPNFYTKLGKVKRSIVARKLKKEHPNTKIFHDNHIKLYSQHNQDYIVYNNFFKNKKGVFCDVGGNHPLNINNTLYFEEIGWEGLAFEPLPSMKPLWEKHRKAKFFSFGVSDKEKEVAFSVVKDVTGWENMLSFVKSTGKQNLDLETQDIIIQVKPLKDIFEREGITHIDYMSIDIEGHELNALKGIDFNKVRINVLTIEVSTFANSIQEIEEIRQLMRENDYILWGIIVGLDDIYVHKNFLN</sequence>
<evidence type="ECO:0000313" key="2">
    <source>
        <dbReference type="EMBL" id="SEH96079.1"/>
    </source>
</evidence>
<dbReference type="EMBL" id="CDSC02000367">
    <property type="protein sequence ID" value="SEH96079.1"/>
    <property type="molecule type" value="Genomic_DNA"/>
</dbReference>
<dbReference type="GO" id="GO:0005886">
    <property type="term" value="C:plasma membrane"/>
    <property type="evidence" value="ECO:0007669"/>
    <property type="project" value="TreeGrafter"/>
</dbReference>
<reference evidence="3" key="1">
    <citation type="submission" date="2016-06" db="EMBL/GenBank/DDBJ databases">
        <authorList>
            <person name="Petersen J."/>
            <person name="Sayavedra L."/>
        </authorList>
    </citation>
    <scope>NUCLEOTIDE SEQUENCE [LARGE SCALE GENOMIC DNA]</scope>
    <source>
        <strain evidence="3">BazSymA</strain>
    </source>
</reference>
<name>A0A1H6ME52_9GAMM</name>
<dbReference type="Proteomes" id="UP000198988">
    <property type="component" value="Unassembled WGS sequence"/>
</dbReference>
<dbReference type="PANTHER" id="PTHR34009">
    <property type="entry name" value="PROTEIN STAR"/>
    <property type="match status" value="1"/>
</dbReference>
<keyword evidence="2" id="KW-0489">Methyltransferase</keyword>
<gene>
    <name evidence="2" type="ORF">BAZSYMA_ACONTIG95710_1</name>
</gene>
<dbReference type="GO" id="GO:0016197">
    <property type="term" value="P:endosomal transport"/>
    <property type="evidence" value="ECO:0007669"/>
    <property type="project" value="TreeGrafter"/>
</dbReference>
<dbReference type="NCBIfam" id="TIGR01444">
    <property type="entry name" value="fkbM_fam"/>
    <property type="match status" value="1"/>
</dbReference>